<dbReference type="PANTHER" id="PTHR33050">
    <property type="entry name" value="REVERSE TRANSCRIPTASE DOMAIN-CONTAINING PROTEIN"/>
    <property type="match status" value="1"/>
</dbReference>
<keyword evidence="2" id="KW-1185">Reference proteome</keyword>
<organism evidence="1 2">
    <name type="scientific">Cirrhinus mrigala</name>
    <name type="common">Mrigala</name>
    <dbReference type="NCBI Taxonomy" id="683832"/>
    <lineage>
        <taxon>Eukaryota</taxon>
        <taxon>Metazoa</taxon>
        <taxon>Chordata</taxon>
        <taxon>Craniata</taxon>
        <taxon>Vertebrata</taxon>
        <taxon>Euteleostomi</taxon>
        <taxon>Actinopterygii</taxon>
        <taxon>Neopterygii</taxon>
        <taxon>Teleostei</taxon>
        <taxon>Ostariophysi</taxon>
        <taxon>Cypriniformes</taxon>
        <taxon>Cyprinidae</taxon>
        <taxon>Labeoninae</taxon>
        <taxon>Labeonini</taxon>
        <taxon>Cirrhinus</taxon>
    </lineage>
</organism>
<dbReference type="Gene3D" id="3.10.10.10">
    <property type="entry name" value="HIV Type 1 Reverse Transcriptase, subunit A, domain 1"/>
    <property type="match status" value="1"/>
</dbReference>
<dbReference type="InterPro" id="IPR043502">
    <property type="entry name" value="DNA/RNA_pol_sf"/>
</dbReference>
<evidence type="ECO:0000313" key="1">
    <source>
        <dbReference type="EMBL" id="KAL0194730.1"/>
    </source>
</evidence>
<dbReference type="SUPFAM" id="SSF56672">
    <property type="entry name" value="DNA/RNA polymerases"/>
    <property type="match status" value="1"/>
</dbReference>
<dbReference type="InterPro" id="IPR052055">
    <property type="entry name" value="Hepadnavirus_pol/RT"/>
</dbReference>
<gene>
    <name evidence="1" type="ORF">M9458_008302</name>
</gene>
<accession>A0ABD0R881</accession>
<comment type="caution">
    <text evidence="1">The sequence shown here is derived from an EMBL/GenBank/DDBJ whole genome shotgun (WGS) entry which is preliminary data.</text>
</comment>
<feature type="non-terminal residue" evidence="1">
    <location>
        <position position="1"/>
    </location>
</feature>
<dbReference type="Gene3D" id="3.30.70.270">
    <property type="match status" value="1"/>
</dbReference>
<dbReference type="Proteomes" id="UP001529510">
    <property type="component" value="Unassembled WGS sequence"/>
</dbReference>
<protein>
    <recommendedName>
        <fullName evidence="3">Reverse transcriptase domain-containing protein</fullName>
    </recommendedName>
</protein>
<evidence type="ECO:0008006" key="3">
    <source>
        <dbReference type="Google" id="ProtNLM"/>
    </source>
</evidence>
<dbReference type="InterPro" id="IPR043128">
    <property type="entry name" value="Rev_trsase/Diguanyl_cyclase"/>
</dbReference>
<evidence type="ECO:0000313" key="2">
    <source>
        <dbReference type="Proteomes" id="UP001529510"/>
    </source>
</evidence>
<proteinExistence type="predicted"/>
<dbReference type="PANTHER" id="PTHR33050:SF7">
    <property type="entry name" value="RIBONUCLEASE H"/>
    <property type="match status" value="1"/>
</dbReference>
<reference evidence="1 2" key="1">
    <citation type="submission" date="2024-05" db="EMBL/GenBank/DDBJ databases">
        <title>Genome sequencing and assembly of Indian major carp, Cirrhinus mrigala (Hamilton, 1822).</title>
        <authorList>
            <person name="Mohindra V."/>
            <person name="Chowdhury L.M."/>
            <person name="Lal K."/>
            <person name="Jena J.K."/>
        </authorList>
    </citation>
    <scope>NUCLEOTIDE SEQUENCE [LARGE SCALE GENOMIC DNA]</scope>
    <source>
        <strain evidence="1">CM1030</strain>
        <tissue evidence="1">Blood</tissue>
    </source>
</reference>
<dbReference type="AlphaFoldDB" id="A0ABD0R881"/>
<sequence length="71" mass="8375">DWFAAIDLMDAYFHVSILPRHRLFLQFAFEGQAYWYKVVLFGLSLSHRIFTKLAEGALAPLWEKCIRILDD</sequence>
<name>A0ABD0R881_CIRMR</name>
<dbReference type="EMBL" id="JAMKFB020000004">
    <property type="protein sequence ID" value="KAL0194730.1"/>
    <property type="molecule type" value="Genomic_DNA"/>
</dbReference>